<feature type="signal peptide" evidence="1">
    <location>
        <begin position="1"/>
        <end position="16"/>
    </location>
</feature>
<dbReference type="EMBL" id="FNQM01000014">
    <property type="protein sequence ID" value="SEA84459.1"/>
    <property type="molecule type" value="Genomic_DNA"/>
</dbReference>
<gene>
    <name evidence="2" type="ORF">SAMN05444370_1148</name>
</gene>
<dbReference type="RefSeq" id="WP_093255263.1">
    <property type="nucleotide sequence ID" value="NZ_FNQM01000014.1"/>
</dbReference>
<evidence type="ECO:0000256" key="1">
    <source>
        <dbReference type="SAM" id="SignalP"/>
    </source>
</evidence>
<dbReference type="OrthoDB" id="7725378at2"/>
<reference evidence="2 3" key="1">
    <citation type="submission" date="2016-10" db="EMBL/GenBank/DDBJ databases">
        <authorList>
            <person name="de Groot N.N."/>
        </authorList>
    </citation>
    <scope>NUCLEOTIDE SEQUENCE [LARGE SCALE GENOMIC DNA]</scope>
    <source>
        <strain evidence="2 3">DSM 15345</strain>
    </source>
</reference>
<evidence type="ECO:0000313" key="2">
    <source>
        <dbReference type="EMBL" id="SEA84459.1"/>
    </source>
</evidence>
<dbReference type="STRING" id="89524.SAMN05444370_1148"/>
<feature type="chain" id="PRO_5011765392" evidence="1">
    <location>
        <begin position="17"/>
        <end position="190"/>
    </location>
</feature>
<protein>
    <submittedName>
        <fullName evidence="2">Uncharacterized protein</fullName>
    </submittedName>
</protein>
<name>A0A1H4EI03_9RHOB</name>
<keyword evidence="3" id="KW-1185">Reference proteome</keyword>
<proteinExistence type="predicted"/>
<dbReference type="Proteomes" id="UP000198703">
    <property type="component" value="Unassembled WGS sequence"/>
</dbReference>
<organism evidence="2 3">
    <name type="scientific">Rubrimonas cliftonensis</name>
    <dbReference type="NCBI Taxonomy" id="89524"/>
    <lineage>
        <taxon>Bacteria</taxon>
        <taxon>Pseudomonadati</taxon>
        <taxon>Pseudomonadota</taxon>
        <taxon>Alphaproteobacteria</taxon>
        <taxon>Rhodobacterales</taxon>
        <taxon>Paracoccaceae</taxon>
        <taxon>Rubrimonas</taxon>
    </lineage>
</organism>
<dbReference type="AlphaFoldDB" id="A0A1H4EI03"/>
<keyword evidence="1" id="KW-0732">Signal</keyword>
<evidence type="ECO:0000313" key="3">
    <source>
        <dbReference type="Proteomes" id="UP000198703"/>
    </source>
</evidence>
<accession>A0A1H4EI03</accession>
<sequence length="190" mass="20341">MRALAILALFAAPALAQEGRFSAGSEAQSWSLTGEEPARFEARVVDTLCELTGDCPADCGGGARQLALLRAADGAIVPVLKNAQALFNGAVDDLLPYCGETVEVDGNLVGDDAANPFKVYHLQRIRGPGDAEFLPANRWTDAWAARNPEAAGEEGPWFRNDRRVQALIARDGHLGLGLEEDAAFKAYLFE</sequence>